<dbReference type="Pfam" id="PF00582">
    <property type="entry name" value="Usp"/>
    <property type="match status" value="1"/>
</dbReference>
<gene>
    <name evidence="2" type="ORF">QN277_015118</name>
</gene>
<dbReference type="CDD" id="cd23659">
    <property type="entry name" value="USP_At3g01520-like"/>
    <property type="match status" value="1"/>
</dbReference>
<evidence type="ECO:0000313" key="2">
    <source>
        <dbReference type="EMBL" id="KAK4277063.1"/>
    </source>
</evidence>
<comment type="caution">
    <text evidence="2">The sequence shown here is derived from an EMBL/GenBank/DDBJ whole genome shotgun (WGS) entry which is preliminary data.</text>
</comment>
<dbReference type="InterPro" id="IPR006015">
    <property type="entry name" value="Universal_stress_UspA"/>
</dbReference>
<dbReference type="PRINTS" id="PR01438">
    <property type="entry name" value="UNVRSLSTRESS"/>
</dbReference>
<reference evidence="2" key="1">
    <citation type="submission" date="2023-10" db="EMBL/GenBank/DDBJ databases">
        <title>Chromosome-level genome of the transformable northern wattle, Acacia crassicarpa.</title>
        <authorList>
            <person name="Massaro I."/>
            <person name="Sinha N.R."/>
            <person name="Poethig S."/>
            <person name="Leichty A.R."/>
        </authorList>
    </citation>
    <scope>NUCLEOTIDE SEQUENCE</scope>
    <source>
        <strain evidence="2">Acra3RX</strain>
        <tissue evidence="2">Leaf</tissue>
    </source>
</reference>
<protein>
    <recommendedName>
        <fullName evidence="1">UspA domain-containing protein</fullName>
    </recommendedName>
</protein>
<feature type="domain" description="UspA" evidence="1">
    <location>
        <begin position="7"/>
        <end position="157"/>
    </location>
</feature>
<dbReference type="PANTHER" id="PTHR31964">
    <property type="entry name" value="ADENINE NUCLEOTIDE ALPHA HYDROLASES-LIKE SUPERFAMILY PROTEIN"/>
    <property type="match status" value="1"/>
</dbReference>
<dbReference type="AlphaFoldDB" id="A0AAE1JZY0"/>
<dbReference type="Gene3D" id="3.40.50.620">
    <property type="entry name" value="HUPs"/>
    <property type="match status" value="1"/>
</dbReference>
<dbReference type="InterPro" id="IPR014729">
    <property type="entry name" value="Rossmann-like_a/b/a_fold"/>
</dbReference>
<proteinExistence type="predicted"/>
<sequence>MSEKKERRILVAVDEGEESMHALSWCLSNLVHPNSDDTLILLYSKPPRPVYTAIDGPGGYLFSADVTAAIERYGDQVAHNVMEKAKKVCADLQPQVKVETKVENGDPRDVICEAAEKLAADVLVMGSHGYGVIKRAFLGSVSNHCAQKAKCPVLIVKKPKS</sequence>
<keyword evidence="3" id="KW-1185">Reference proteome</keyword>
<dbReference type="InterPro" id="IPR006016">
    <property type="entry name" value="UspA"/>
</dbReference>
<dbReference type="PANTHER" id="PTHR31964:SF125">
    <property type="entry name" value="OS05G0357525 PROTEIN"/>
    <property type="match status" value="1"/>
</dbReference>
<dbReference type="EMBL" id="JAWXYG010000003">
    <property type="protein sequence ID" value="KAK4277063.1"/>
    <property type="molecule type" value="Genomic_DNA"/>
</dbReference>
<evidence type="ECO:0000259" key="1">
    <source>
        <dbReference type="Pfam" id="PF00582"/>
    </source>
</evidence>
<dbReference type="Proteomes" id="UP001293593">
    <property type="component" value="Unassembled WGS sequence"/>
</dbReference>
<organism evidence="2 3">
    <name type="scientific">Acacia crassicarpa</name>
    <name type="common">northern wattle</name>
    <dbReference type="NCBI Taxonomy" id="499986"/>
    <lineage>
        <taxon>Eukaryota</taxon>
        <taxon>Viridiplantae</taxon>
        <taxon>Streptophyta</taxon>
        <taxon>Embryophyta</taxon>
        <taxon>Tracheophyta</taxon>
        <taxon>Spermatophyta</taxon>
        <taxon>Magnoliopsida</taxon>
        <taxon>eudicotyledons</taxon>
        <taxon>Gunneridae</taxon>
        <taxon>Pentapetalae</taxon>
        <taxon>rosids</taxon>
        <taxon>fabids</taxon>
        <taxon>Fabales</taxon>
        <taxon>Fabaceae</taxon>
        <taxon>Caesalpinioideae</taxon>
        <taxon>mimosoid clade</taxon>
        <taxon>Acacieae</taxon>
        <taxon>Acacia</taxon>
    </lineage>
</organism>
<evidence type="ECO:0000313" key="3">
    <source>
        <dbReference type="Proteomes" id="UP001293593"/>
    </source>
</evidence>
<dbReference type="SUPFAM" id="SSF52402">
    <property type="entry name" value="Adenine nucleotide alpha hydrolases-like"/>
    <property type="match status" value="1"/>
</dbReference>
<accession>A0AAE1JZY0</accession>
<name>A0AAE1JZY0_9FABA</name>